<proteinExistence type="predicted"/>
<dbReference type="Proteomes" id="UP000248924">
    <property type="component" value="Unassembled WGS sequence"/>
</dbReference>
<dbReference type="OrthoDB" id="3688712at2"/>
<comment type="caution">
    <text evidence="1">The sequence shown here is derived from an EMBL/GenBank/DDBJ whole genome shotgun (WGS) entry which is preliminary data.</text>
</comment>
<keyword evidence="2" id="KW-1185">Reference proteome</keyword>
<evidence type="ECO:0000313" key="1">
    <source>
        <dbReference type="EMBL" id="PZG11320.1"/>
    </source>
</evidence>
<dbReference type="AlphaFoldDB" id="A0A2W2ECK8"/>
<evidence type="ECO:0008006" key="3">
    <source>
        <dbReference type="Google" id="ProtNLM"/>
    </source>
</evidence>
<evidence type="ECO:0000313" key="2">
    <source>
        <dbReference type="Proteomes" id="UP000248924"/>
    </source>
</evidence>
<dbReference type="EMBL" id="POTY01000234">
    <property type="protein sequence ID" value="PZG11320.1"/>
    <property type="molecule type" value="Genomic_DNA"/>
</dbReference>
<dbReference type="RefSeq" id="WP_111217997.1">
    <property type="nucleotide sequence ID" value="NZ_POTY01000234.1"/>
</dbReference>
<name>A0A2W2ECK8_9ACTN</name>
<accession>A0A2W2ECK8</accession>
<sequence>MIEGWSVVPERVAVDAAGPDAEVVHGDGITLAYGADALVVIVDAGDRPHGNAVDNANTLMLREPLPSETTQWINSTNKSKPLLGFVKMADGCLALGELYQATSTYRGMNPFTGEQGTLTSATLTWGDRFSPELLDKVRPTPTLPVPGIDWLDDVPQDLTRALRSFLTAWYADVPVPPAAPQRAAMKLPAPLLAFHDIVAGREELLGRQDFIEPLDEIEYAEDAPLVVFAAENQGVWVALIDPTDDDPIVWYDGGPQRLRERERLSGFLLQFALNEAVSTSPFGGFATVTPEVLDRFVEDLVPVPLQPMRVPGDPTRHWVAPGLVAMAADYGDSGIWLSVGSRQRSALRPLRTRLDWERFNG</sequence>
<organism evidence="1 2">
    <name type="scientific">Micromonospora craterilacus</name>
    <dbReference type="NCBI Taxonomy" id="1655439"/>
    <lineage>
        <taxon>Bacteria</taxon>
        <taxon>Bacillati</taxon>
        <taxon>Actinomycetota</taxon>
        <taxon>Actinomycetes</taxon>
        <taxon>Micromonosporales</taxon>
        <taxon>Micromonosporaceae</taxon>
        <taxon>Micromonospora</taxon>
    </lineage>
</organism>
<gene>
    <name evidence="1" type="ORF">C1I95_27330</name>
</gene>
<reference evidence="1 2" key="1">
    <citation type="submission" date="2018-01" db="EMBL/GenBank/DDBJ databases">
        <title>Draft genome sequence of Jishengella sp. NA12.</title>
        <authorList>
            <person name="Sahin N."/>
            <person name="Ay H."/>
            <person name="Saygin H."/>
        </authorList>
    </citation>
    <scope>NUCLEOTIDE SEQUENCE [LARGE SCALE GENOMIC DNA]</scope>
    <source>
        <strain evidence="1 2">NA12</strain>
    </source>
</reference>
<protein>
    <recommendedName>
        <fullName evidence="3">SMI1/KNR4 family protein</fullName>
    </recommendedName>
</protein>